<protein>
    <submittedName>
        <fullName evidence="1">Uncharacterized protein</fullName>
    </submittedName>
</protein>
<dbReference type="EMBL" id="SHOA02000018">
    <property type="protein sequence ID" value="TDH66347.1"/>
    <property type="molecule type" value="Genomic_DNA"/>
</dbReference>
<dbReference type="OrthoDB" id="125391at2759"/>
<dbReference type="Proteomes" id="UP000294530">
    <property type="component" value="Unassembled WGS sequence"/>
</dbReference>
<dbReference type="PANTHER" id="PTHR33946">
    <property type="match status" value="1"/>
</dbReference>
<dbReference type="GeneID" id="94353316"/>
<evidence type="ECO:0000313" key="1">
    <source>
        <dbReference type="EMBL" id="TDH66347.1"/>
    </source>
</evidence>
<comment type="caution">
    <text evidence="1">The sequence shown here is derived from an EMBL/GenBank/DDBJ whole genome shotgun (WGS) entry which is preliminary data.</text>
</comment>
<dbReference type="KEGG" id="blac:94353316"/>
<dbReference type="AlphaFoldDB" id="A0A976IC29"/>
<dbReference type="PANTHER" id="PTHR33946:SF4">
    <property type="entry name" value="COAGULATION FACTOR XI"/>
    <property type="match status" value="1"/>
</dbReference>
<organism evidence="1 2">
    <name type="scientific">Bremia lactucae</name>
    <name type="common">Lettuce downy mildew</name>
    <dbReference type="NCBI Taxonomy" id="4779"/>
    <lineage>
        <taxon>Eukaryota</taxon>
        <taxon>Sar</taxon>
        <taxon>Stramenopiles</taxon>
        <taxon>Oomycota</taxon>
        <taxon>Peronosporomycetes</taxon>
        <taxon>Peronosporales</taxon>
        <taxon>Peronosporaceae</taxon>
        <taxon>Bremia</taxon>
    </lineage>
</organism>
<gene>
    <name evidence="1" type="ORF">CCR75_009606</name>
</gene>
<evidence type="ECO:0000313" key="2">
    <source>
        <dbReference type="Proteomes" id="UP000294530"/>
    </source>
</evidence>
<keyword evidence="2" id="KW-1185">Reference proteome</keyword>
<reference evidence="1 2" key="1">
    <citation type="journal article" date="2021" name="Genome Biol.">
        <title>AFLAP: assembly-free linkage analysis pipeline using k-mers from genome sequencing data.</title>
        <authorList>
            <person name="Fletcher K."/>
            <person name="Zhang L."/>
            <person name="Gil J."/>
            <person name="Han R."/>
            <person name="Cavanaugh K."/>
            <person name="Michelmore R."/>
        </authorList>
    </citation>
    <scope>NUCLEOTIDE SEQUENCE [LARGE SCALE GENOMIC DNA]</scope>
    <source>
        <strain evidence="1 2">SF5</strain>
    </source>
</reference>
<proteinExistence type="predicted"/>
<name>A0A976IC29_BRELC</name>
<sequence>MTSQRRVVPNTQVACVLLERSLTARLVLGYIPLDDVVGLKSLSNPQTNSNYANYTEFCEAGGVEFSVTVSGDEVTWLDGLDFWSNPDDSDASAERIEKLIAAYSELVAKDVATSNIGVMKPLPAVASLTAINPPCYKNSRVCAHAEFGCKRSYSSQICQVCTTNDPRSVKAK</sequence>
<dbReference type="RefSeq" id="XP_067815846.1">
    <property type="nucleotide sequence ID" value="XM_067967645.1"/>
</dbReference>
<accession>A0A976IC29</accession>